<organism evidence="1 2">
    <name type="scientific">Methylomonas defluvii</name>
    <dbReference type="NCBI Taxonomy" id="3045149"/>
    <lineage>
        <taxon>Bacteria</taxon>
        <taxon>Pseudomonadati</taxon>
        <taxon>Pseudomonadota</taxon>
        <taxon>Gammaproteobacteria</taxon>
        <taxon>Methylococcales</taxon>
        <taxon>Methylococcaceae</taxon>
        <taxon>Methylomonas</taxon>
    </lineage>
</organism>
<keyword evidence="2" id="KW-1185">Reference proteome</keyword>
<evidence type="ECO:0000313" key="2">
    <source>
        <dbReference type="Proteomes" id="UP001284537"/>
    </source>
</evidence>
<dbReference type="RefSeq" id="WP_319962360.1">
    <property type="nucleotide sequence ID" value="NZ_JAXARY010000017.1"/>
</dbReference>
<proteinExistence type="predicted"/>
<comment type="caution">
    <text evidence="1">The sequence shown here is derived from an EMBL/GenBank/DDBJ whole genome shotgun (WGS) entry which is preliminary data.</text>
</comment>
<evidence type="ECO:0008006" key="3">
    <source>
        <dbReference type="Google" id="ProtNLM"/>
    </source>
</evidence>
<dbReference type="EMBL" id="JAXARY010000017">
    <property type="protein sequence ID" value="MDX8129044.1"/>
    <property type="molecule type" value="Genomic_DNA"/>
</dbReference>
<sequence length="150" mass="17228">MPLVAFLFSRRGNLLEKNPVQKGAVEFKNHSKNPRELRVFIAPAADKKIDSVTTIAGLEKFKPYEAVLNAEPRGELSALIVPEYLSSLWHLRHCRIRGRVIKNFNMGDMSQDRGICNARVHICEVDRIWWSIRKIPDSVILKIPEIIVDR</sequence>
<evidence type="ECO:0000313" key="1">
    <source>
        <dbReference type="EMBL" id="MDX8129044.1"/>
    </source>
</evidence>
<dbReference type="Proteomes" id="UP001284537">
    <property type="component" value="Unassembled WGS sequence"/>
</dbReference>
<reference evidence="1 2" key="1">
    <citation type="submission" date="2023-11" db="EMBL/GenBank/DDBJ databases">
        <authorList>
            <person name="Ouyang M.-Y."/>
        </authorList>
    </citation>
    <scope>NUCLEOTIDE SEQUENCE [LARGE SCALE GENOMIC DNA]</scope>
    <source>
        <strain evidence="1 2">OY6</strain>
    </source>
</reference>
<protein>
    <recommendedName>
        <fullName evidence="3">NusG-like N-terminal domain-containing protein</fullName>
    </recommendedName>
</protein>
<name>A0ABU4UK17_9GAMM</name>
<gene>
    <name evidence="1" type="ORF">QLH52_17225</name>
</gene>
<accession>A0ABU4UK17</accession>